<dbReference type="Pfam" id="PF03226">
    <property type="entry name" value="Yippee-Mis18"/>
    <property type="match status" value="1"/>
</dbReference>
<dbReference type="OMA" id="CCACHTH"/>
<sequence length="105" mass="12419">MGRVYMQKLDGMFYRCCACHTHLAKFDDLMSKTFHCRRGKAYLYKNVVNVVVGEYEERMMTTGMHIVADIYCTQCNQNVGWRYEKAFDESQKYKEGKFILESPTM</sequence>
<evidence type="ECO:0000259" key="5">
    <source>
        <dbReference type="PROSITE" id="PS51792"/>
    </source>
</evidence>
<dbReference type="OrthoDB" id="6407410at2759"/>
<dbReference type="EMBL" id="CM035439">
    <property type="protein sequence ID" value="KAH7283912.1"/>
    <property type="molecule type" value="Genomic_DNA"/>
</dbReference>
<evidence type="ECO:0000313" key="7">
    <source>
        <dbReference type="Proteomes" id="UP000825935"/>
    </source>
</evidence>
<dbReference type="PANTHER" id="PTHR13848">
    <property type="entry name" value="PROTEIN YIPPEE-LIKE CG15309-RELATED"/>
    <property type="match status" value="1"/>
</dbReference>
<gene>
    <name evidence="6" type="ORF">KP509_34G030800</name>
</gene>
<evidence type="ECO:0000256" key="2">
    <source>
        <dbReference type="ARBA" id="ARBA00022723"/>
    </source>
</evidence>
<dbReference type="InterPro" id="IPR034751">
    <property type="entry name" value="Yippee"/>
</dbReference>
<feature type="non-terminal residue" evidence="6">
    <location>
        <position position="105"/>
    </location>
</feature>
<comment type="similarity">
    <text evidence="1 4">Belongs to the yippee family.</text>
</comment>
<feature type="domain" description="Yippee" evidence="5">
    <location>
        <begin position="12"/>
        <end position="105"/>
    </location>
</feature>
<evidence type="ECO:0000313" key="6">
    <source>
        <dbReference type="EMBL" id="KAH7283912.1"/>
    </source>
</evidence>
<evidence type="ECO:0000256" key="3">
    <source>
        <dbReference type="ARBA" id="ARBA00022833"/>
    </source>
</evidence>
<comment type="caution">
    <text evidence="6">The sequence shown here is derived from an EMBL/GenBank/DDBJ whole genome shotgun (WGS) entry which is preliminary data.</text>
</comment>
<dbReference type="GO" id="GO:0046872">
    <property type="term" value="F:metal ion binding"/>
    <property type="evidence" value="ECO:0007669"/>
    <property type="project" value="UniProtKB-KW"/>
</dbReference>
<dbReference type="InterPro" id="IPR004910">
    <property type="entry name" value="Yippee/Mis18/Cereblon"/>
</dbReference>
<reference evidence="6" key="1">
    <citation type="submission" date="2021-08" db="EMBL/GenBank/DDBJ databases">
        <title>WGS assembly of Ceratopteris richardii.</title>
        <authorList>
            <person name="Marchant D.B."/>
            <person name="Chen G."/>
            <person name="Jenkins J."/>
            <person name="Shu S."/>
            <person name="Leebens-Mack J."/>
            <person name="Grimwood J."/>
            <person name="Schmutz J."/>
            <person name="Soltis P."/>
            <person name="Soltis D."/>
            <person name="Chen Z.-H."/>
        </authorList>
    </citation>
    <scope>NUCLEOTIDE SEQUENCE</scope>
    <source>
        <strain evidence="6">Whitten #5841</strain>
        <tissue evidence="6">Leaf</tissue>
    </source>
</reference>
<dbReference type="PROSITE" id="PS51792">
    <property type="entry name" value="YIPPEE"/>
    <property type="match status" value="1"/>
</dbReference>
<keyword evidence="3" id="KW-0862">Zinc</keyword>
<dbReference type="InterPro" id="IPR039058">
    <property type="entry name" value="Yippee_fam"/>
</dbReference>
<accession>A0A8T2QID1</accession>
<organism evidence="6 7">
    <name type="scientific">Ceratopteris richardii</name>
    <name type="common">Triangle waterfern</name>
    <dbReference type="NCBI Taxonomy" id="49495"/>
    <lineage>
        <taxon>Eukaryota</taxon>
        <taxon>Viridiplantae</taxon>
        <taxon>Streptophyta</taxon>
        <taxon>Embryophyta</taxon>
        <taxon>Tracheophyta</taxon>
        <taxon>Polypodiopsida</taxon>
        <taxon>Polypodiidae</taxon>
        <taxon>Polypodiales</taxon>
        <taxon>Pteridineae</taxon>
        <taxon>Pteridaceae</taxon>
        <taxon>Parkerioideae</taxon>
        <taxon>Ceratopteris</taxon>
    </lineage>
</organism>
<protein>
    <recommendedName>
        <fullName evidence="4">Protein yippee-like</fullName>
    </recommendedName>
</protein>
<evidence type="ECO:0000256" key="4">
    <source>
        <dbReference type="RuleBase" id="RU110713"/>
    </source>
</evidence>
<dbReference type="Proteomes" id="UP000825935">
    <property type="component" value="Chromosome 34"/>
</dbReference>
<evidence type="ECO:0000256" key="1">
    <source>
        <dbReference type="ARBA" id="ARBA00005613"/>
    </source>
</evidence>
<keyword evidence="7" id="KW-1185">Reference proteome</keyword>
<proteinExistence type="inferred from homology"/>
<dbReference type="AlphaFoldDB" id="A0A8T2QID1"/>
<keyword evidence="2" id="KW-0479">Metal-binding</keyword>
<name>A0A8T2QID1_CERRI</name>